<keyword evidence="1" id="KW-1133">Transmembrane helix</keyword>
<sequence length="71" mass="8057">MKRNKTNNSSSVVITFALTMIVTSLTIQGYKYLPFTTFLMLLFAILLIAAGILFVPTKIKMRSKDKKTRNI</sequence>
<dbReference type="EMBL" id="BAAADJ010000014">
    <property type="protein sequence ID" value="GAA0323888.1"/>
    <property type="molecule type" value="Genomic_DNA"/>
</dbReference>
<accession>A0ABN0W360</accession>
<reference evidence="2 3" key="1">
    <citation type="journal article" date="2019" name="Int. J. Syst. Evol. Microbiol.">
        <title>The Global Catalogue of Microorganisms (GCM) 10K type strain sequencing project: providing services to taxonomists for standard genome sequencing and annotation.</title>
        <authorList>
            <consortium name="The Broad Institute Genomics Platform"/>
            <consortium name="The Broad Institute Genome Sequencing Center for Infectious Disease"/>
            <person name="Wu L."/>
            <person name="Ma J."/>
        </authorList>
    </citation>
    <scope>NUCLEOTIDE SEQUENCE [LARGE SCALE GENOMIC DNA]</scope>
    <source>
        <strain evidence="2 3">JCM 9731</strain>
    </source>
</reference>
<comment type="caution">
    <text evidence="2">The sequence shown here is derived from an EMBL/GenBank/DDBJ whole genome shotgun (WGS) entry which is preliminary data.</text>
</comment>
<dbReference type="Proteomes" id="UP001500782">
    <property type="component" value="Unassembled WGS sequence"/>
</dbReference>
<evidence type="ECO:0000256" key="1">
    <source>
        <dbReference type="SAM" id="Phobius"/>
    </source>
</evidence>
<dbReference type="InterPro" id="IPR036927">
    <property type="entry name" value="Cyt_c_oxase-like_su1_sf"/>
</dbReference>
<feature type="transmembrane region" description="Helical" evidence="1">
    <location>
        <begin position="12"/>
        <end position="30"/>
    </location>
</feature>
<gene>
    <name evidence="2" type="ORF">GCM10008967_13020</name>
</gene>
<feature type="transmembrane region" description="Helical" evidence="1">
    <location>
        <begin position="36"/>
        <end position="57"/>
    </location>
</feature>
<organism evidence="2 3">
    <name type="scientific">Bacillus carboniphilus</name>
    <dbReference type="NCBI Taxonomy" id="86663"/>
    <lineage>
        <taxon>Bacteria</taxon>
        <taxon>Bacillati</taxon>
        <taxon>Bacillota</taxon>
        <taxon>Bacilli</taxon>
        <taxon>Bacillales</taxon>
        <taxon>Bacillaceae</taxon>
        <taxon>Bacillus</taxon>
    </lineage>
</organism>
<dbReference type="RefSeq" id="WP_343797460.1">
    <property type="nucleotide sequence ID" value="NZ_BAAADJ010000014.1"/>
</dbReference>
<keyword evidence="3" id="KW-1185">Reference proteome</keyword>
<keyword evidence="1" id="KW-0472">Membrane</keyword>
<protein>
    <submittedName>
        <fullName evidence="2">Uncharacterized protein</fullName>
    </submittedName>
</protein>
<proteinExistence type="predicted"/>
<dbReference type="SUPFAM" id="SSF81442">
    <property type="entry name" value="Cytochrome c oxidase subunit I-like"/>
    <property type="match status" value="1"/>
</dbReference>
<evidence type="ECO:0000313" key="2">
    <source>
        <dbReference type="EMBL" id="GAA0323888.1"/>
    </source>
</evidence>
<evidence type="ECO:0000313" key="3">
    <source>
        <dbReference type="Proteomes" id="UP001500782"/>
    </source>
</evidence>
<keyword evidence="1" id="KW-0812">Transmembrane</keyword>
<name>A0ABN0W360_9BACI</name>